<feature type="domain" description="HTH tetR-type" evidence="3">
    <location>
        <begin position="14"/>
        <end position="74"/>
    </location>
</feature>
<dbReference type="Proteomes" id="UP000190322">
    <property type="component" value="Unassembled WGS sequence"/>
</dbReference>
<dbReference type="PANTHER" id="PTHR30328:SF54">
    <property type="entry name" value="HTH-TYPE TRANSCRIPTIONAL REPRESSOR SCO4008"/>
    <property type="match status" value="1"/>
</dbReference>
<gene>
    <name evidence="4" type="ORF">B0180_00835</name>
    <name evidence="5" type="ORF">U0021_07610</name>
</gene>
<evidence type="ECO:0000313" key="6">
    <source>
        <dbReference type="Proteomes" id="UP000190322"/>
    </source>
</evidence>
<dbReference type="InterPro" id="IPR050109">
    <property type="entry name" value="HTH-type_TetR-like_transc_reg"/>
</dbReference>
<accession>A0A1S9ZPA4</accession>
<dbReference type="SUPFAM" id="SSF48498">
    <property type="entry name" value="Tetracyclin repressor-like, C-terminal domain"/>
    <property type="match status" value="1"/>
</dbReference>
<evidence type="ECO:0000313" key="4">
    <source>
        <dbReference type="EMBL" id="OOR85375.1"/>
    </source>
</evidence>
<dbReference type="RefSeq" id="WP_049236415.1">
    <property type="nucleotide sequence ID" value="NZ_CP139961.1"/>
</dbReference>
<evidence type="ECO:0000259" key="3">
    <source>
        <dbReference type="PROSITE" id="PS50977"/>
    </source>
</evidence>
<dbReference type="EMBL" id="CP139961">
    <property type="protein sequence ID" value="WQE03607.1"/>
    <property type="molecule type" value="Genomic_DNA"/>
</dbReference>
<feature type="DNA-binding region" description="H-T-H motif" evidence="2">
    <location>
        <begin position="37"/>
        <end position="56"/>
    </location>
</feature>
<reference evidence="5 7" key="2">
    <citation type="submission" date="2023-12" db="EMBL/GenBank/DDBJ databases">
        <title>Genome sequencing and assembly of bacterial species from a model synthetic community.</title>
        <authorList>
            <person name="Hogle S.L."/>
        </authorList>
    </citation>
    <scope>NUCLEOTIDE SEQUENCE [LARGE SCALE GENOMIC DNA]</scope>
    <source>
        <strain evidence="5 7">HAMBI_2792</strain>
    </source>
</reference>
<dbReference type="InterPro" id="IPR009057">
    <property type="entry name" value="Homeodomain-like_sf"/>
</dbReference>
<keyword evidence="1 2" id="KW-0238">DNA-binding</keyword>
<dbReference type="GO" id="GO:0003677">
    <property type="term" value="F:DNA binding"/>
    <property type="evidence" value="ECO:0007669"/>
    <property type="project" value="UniProtKB-UniRule"/>
</dbReference>
<dbReference type="EMBL" id="MUXT01000001">
    <property type="protein sequence ID" value="OOR85375.1"/>
    <property type="molecule type" value="Genomic_DNA"/>
</dbReference>
<dbReference type="PANTHER" id="PTHR30328">
    <property type="entry name" value="TRANSCRIPTIONAL REPRESSOR"/>
    <property type="match status" value="1"/>
</dbReference>
<dbReference type="InterPro" id="IPR036271">
    <property type="entry name" value="Tet_transcr_reg_TetR-rel_C_sf"/>
</dbReference>
<keyword evidence="7" id="KW-1185">Reference proteome</keyword>
<dbReference type="Gene3D" id="1.10.357.10">
    <property type="entry name" value="Tetracycline Repressor, domain 2"/>
    <property type="match status" value="1"/>
</dbReference>
<dbReference type="PRINTS" id="PR00455">
    <property type="entry name" value="HTHTETR"/>
</dbReference>
<evidence type="ECO:0000256" key="1">
    <source>
        <dbReference type="ARBA" id="ARBA00023125"/>
    </source>
</evidence>
<evidence type="ECO:0000256" key="2">
    <source>
        <dbReference type="PROSITE-ProRule" id="PRU00335"/>
    </source>
</evidence>
<dbReference type="Proteomes" id="UP001324384">
    <property type="component" value="Chromosome"/>
</dbReference>
<proteinExistence type="predicted"/>
<dbReference type="PROSITE" id="PS50977">
    <property type="entry name" value="HTH_TETR_2"/>
    <property type="match status" value="1"/>
</dbReference>
<dbReference type="Pfam" id="PF00440">
    <property type="entry name" value="TetR_N"/>
    <property type="match status" value="1"/>
</dbReference>
<evidence type="ECO:0000313" key="5">
    <source>
        <dbReference type="EMBL" id="WQE03607.1"/>
    </source>
</evidence>
<dbReference type="InterPro" id="IPR001647">
    <property type="entry name" value="HTH_TetR"/>
</dbReference>
<name>A0A1S9ZPA4_9GAMM</name>
<reference evidence="4 6" key="1">
    <citation type="submission" date="2017-02" db="EMBL/GenBank/DDBJ databases">
        <title>Draft genome sequence of Moraxella canis CCUG 8415A type strain.</title>
        <authorList>
            <person name="Engstrom-Jakobsson H."/>
            <person name="Salva-Serra F."/>
            <person name="Thorell K."/>
            <person name="Gonzales-Siles L."/>
            <person name="Karlsson R."/>
            <person name="Boulund F."/>
            <person name="Engstrand L."/>
            <person name="Moore E."/>
        </authorList>
    </citation>
    <scope>NUCLEOTIDE SEQUENCE [LARGE SCALE GENOMIC DNA]</scope>
    <source>
        <strain evidence="4 6">CCUG 8415A</strain>
    </source>
</reference>
<evidence type="ECO:0000313" key="7">
    <source>
        <dbReference type="Proteomes" id="UP001324384"/>
    </source>
</evidence>
<dbReference type="SUPFAM" id="SSF46689">
    <property type="entry name" value="Homeodomain-like"/>
    <property type="match status" value="1"/>
</dbReference>
<organism evidence="4 6">
    <name type="scientific">Moraxella canis</name>
    <dbReference type="NCBI Taxonomy" id="90239"/>
    <lineage>
        <taxon>Bacteria</taxon>
        <taxon>Pseudomonadati</taxon>
        <taxon>Pseudomonadota</taxon>
        <taxon>Gammaproteobacteria</taxon>
        <taxon>Moraxellales</taxon>
        <taxon>Moraxellaceae</taxon>
        <taxon>Moraxella</taxon>
    </lineage>
</organism>
<protein>
    <submittedName>
        <fullName evidence="4">TetR family transcriptional regulator</fullName>
    </submittedName>
    <submittedName>
        <fullName evidence="5">TetR/AcrR family transcriptional regulator</fullName>
    </submittedName>
</protein>
<sequence>MTYKRSELMQHRIEQNKKAIFGAAKQLIGEGGFKNAQITTIAETAGVSNGLLYRYFKNKSQLMINVLNEVASIEVQILNDIADSDLAVADKLHNAVRVFVKRALNDPHMAYSLMLEPVDDAEFIQARMVVKANIAKPIERILHEGKRAGVFMVNDIKIGALCIVGAMTYSVIEPLNANQNSSLDTPNITQNPEGYRAYFSQEVADFCLSSAKVLVT</sequence>
<dbReference type="AlphaFoldDB" id="A0A1S9ZPA4"/>
<dbReference type="OrthoDB" id="63332at2"/>